<reference evidence="1 2" key="2">
    <citation type="submission" date="2016-08" db="EMBL/GenBank/DDBJ databases">
        <title>Pervasive Adenine N6-methylation of Active Genes in Fungi.</title>
        <authorList>
            <consortium name="DOE Joint Genome Institute"/>
            <person name="Mondo S.J."/>
            <person name="Dannebaum R.O."/>
            <person name="Kuo R.C."/>
            <person name="Labutti K."/>
            <person name="Haridas S."/>
            <person name="Kuo A."/>
            <person name="Salamov A."/>
            <person name="Ahrendt S.R."/>
            <person name="Lipzen A."/>
            <person name="Sullivan W."/>
            <person name="Andreopoulos W.B."/>
            <person name="Clum A."/>
            <person name="Lindquist E."/>
            <person name="Daum C."/>
            <person name="Ramamoorthy G.K."/>
            <person name="Gryganskyi A."/>
            <person name="Culley D."/>
            <person name="Magnuson J.K."/>
            <person name="James T.Y."/>
            <person name="O'Malley M.A."/>
            <person name="Stajich J.E."/>
            <person name="Spatafora J.W."/>
            <person name="Visel A."/>
            <person name="Grigoriev I.V."/>
        </authorList>
    </citation>
    <scope>NUCLEOTIDE SEQUENCE [LARGE SCALE GENOMIC DNA]</scope>
    <source>
        <strain evidence="1 2">S4</strain>
    </source>
</reference>
<evidence type="ECO:0000313" key="2">
    <source>
        <dbReference type="Proteomes" id="UP000193944"/>
    </source>
</evidence>
<dbReference type="EMBL" id="MCFG01000099">
    <property type="protein sequence ID" value="ORX82256.1"/>
    <property type="molecule type" value="Genomic_DNA"/>
</dbReference>
<gene>
    <name evidence="1" type="ORF">BCR32DRAFT_244288</name>
</gene>
<comment type="caution">
    <text evidence="1">The sequence shown here is derived from an EMBL/GenBank/DDBJ whole genome shotgun (WGS) entry which is preliminary data.</text>
</comment>
<organism evidence="1 2">
    <name type="scientific">Anaeromyces robustus</name>
    <dbReference type="NCBI Taxonomy" id="1754192"/>
    <lineage>
        <taxon>Eukaryota</taxon>
        <taxon>Fungi</taxon>
        <taxon>Fungi incertae sedis</taxon>
        <taxon>Chytridiomycota</taxon>
        <taxon>Chytridiomycota incertae sedis</taxon>
        <taxon>Neocallimastigomycetes</taxon>
        <taxon>Neocallimastigales</taxon>
        <taxon>Neocallimastigaceae</taxon>
        <taxon>Anaeromyces</taxon>
    </lineage>
</organism>
<accession>A0A1Y1XA03</accession>
<evidence type="ECO:0000313" key="1">
    <source>
        <dbReference type="EMBL" id="ORX82256.1"/>
    </source>
</evidence>
<proteinExistence type="predicted"/>
<name>A0A1Y1XA03_9FUNG</name>
<dbReference type="OrthoDB" id="10494239at2759"/>
<dbReference type="AlphaFoldDB" id="A0A1Y1XA03"/>
<sequence>MYSIKYLCVENILFWELHIKILKNICSELYTEVKNIKTEEPNKQDKLDKLNNSDKLDILDKPIKENKSNVGERRYSTGIIRKSNIIKSGSEYRYGDGNQAFPYINETGDTMNNNNHFSNINSIIRSDNYENPTYFDTLMMENSYNINIFSLNSNSSNIYESDSTGLSTSKSQSIEVKLNIETSDIKKIVFDQIFKELVIPEETWDVMLKRMSNFNENYMEQYKKMYDIYINPKGIVPMKLKGNSVKNIALKVNKSEYSYDMYFPILEDVATLIYDHVYLNLDI</sequence>
<protein>
    <submittedName>
        <fullName evidence="1">Uncharacterized protein</fullName>
    </submittedName>
</protein>
<dbReference type="Proteomes" id="UP000193944">
    <property type="component" value="Unassembled WGS sequence"/>
</dbReference>
<keyword evidence="2" id="KW-1185">Reference proteome</keyword>
<reference evidence="1 2" key="1">
    <citation type="submission" date="2016-08" db="EMBL/GenBank/DDBJ databases">
        <title>A Parts List for Fungal Cellulosomes Revealed by Comparative Genomics.</title>
        <authorList>
            <consortium name="DOE Joint Genome Institute"/>
            <person name="Haitjema C.H."/>
            <person name="Gilmore S.P."/>
            <person name="Henske J.K."/>
            <person name="Solomon K.V."/>
            <person name="De Groot R."/>
            <person name="Kuo A."/>
            <person name="Mondo S.J."/>
            <person name="Salamov A.A."/>
            <person name="Labutti K."/>
            <person name="Zhao Z."/>
            <person name="Chiniquy J."/>
            <person name="Barry K."/>
            <person name="Brewer H.M."/>
            <person name="Purvine S.O."/>
            <person name="Wright A.T."/>
            <person name="Boxma B."/>
            <person name="Van Alen T."/>
            <person name="Hackstein J.H."/>
            <person name="Baker S.E."/>
            <person name="Grigoriev I.V."/>
            <person name="O'Malley M.A."/>
        </authorList>
    </citation>
    <scope>NUCLEOTIDE SEQUENCE [LARGE SCALE GENOMIC DNA]</scope>
    <source>
        <strain evidence="1 2">S4</strain>
    </source>
</reference>